<organism evidence="1 2">
    <name type="scientific">Oryza sativa subsp. japonica</name>
    <name type="common">Rice</name>
    <dbReference type="NCBI Taxonomy" id="39947"/>
    <lineage>
        <taxon>Eukaryota</taxon>
        <taxon>Viridiplantae</taxon>
        <taxon>Streptophyta</taxon>
        <taxon>Embryophyta</taxon>
        <taxon>Tracheophyta</taxon>
        <taxon>Spermatophyta</taxon>
        <taxon>Magnoliopsida</taxon>
        <taxon>Liliopsida</taxon>
        <taxon>Poales</taxon>
        <taxon>Poaceae</taxon>
        <taxon>BOP clade</taxon>
        <taxon>Oryzoideae</taxon>
        <taxon>Oryzeae</taxon>
        <taxon>Oryzinae</taxon>
        <taxon>Oryza</taxon>
        <taxon>Oryza sativa</taxon>
    </lineage>
</organism>
<dbReference type="EMBL" id="AP014959">
    <property type="protein sequence ID" value="BAS86854.1"/>
    <property type="molecule type" value="Genomic_DNA"/>
</dbReference>
<evidence type="ECO:0000313" key="1">
    <source>
        <dbReference type="EMBL" id="BAS86854.1"/>
    </source>
</evidence>
<dbReference type="Proteomes" id="UP000059680">
    <property type="component" value="Chromosome 3"/>
</dbReference>
<dbReference type="PaxDb" id="39947-A0A0P0W4S4"/>
<protein>
    <submittedName>
        <fullName evidence="1">Os03g0797551 protein</fullName>
    </submittedName>
</protein>
<reference evidence="2" key="1">
    <citation type="journal article" date="2005" name="Nature">
        <title>The map-based sequence of the rice genome.</title>
        <authorList>
            <consortium name="International rice genome sequencing project (IRGSP)"/>
            <person name="Matsumoto T."/>
            <person name="Wu J."/>
            <person name="Kanamori H."/>
            <person name="Katayose Y."/>
            <person name="Fujisawa M."/>
            <person name="Namiki N."/>
            <person name="Mizuno H."/>
            <person name="Yamamoto K."/>
            <person name="Antonio B.A."/>
            <person name="Baba T."/>
            <person name="Sakata K."/>
            <person name="Nagamura Y."/>
            <person name="Aoki H."/>
            <person name="Arikawa K."/>
            <person name="Arita K."/>
            <person name="Bito T."/>
            <person name="Chiden Y."/>
            <person name="Fujitsuka N."/>
            <person name="Fukunaka R."/>
            <person name="Hamada M."/>
            <person name="Harada C."/>
            <person name="Hayashi A."/>
            <person name="Hijishita S."/>
            <person name="Honda M."/>
            <person name="Hosokawa S."/>
            <person name="Ichikawa Y."/>
            <person name="Idonuma A."/>
            <person name="Iijima M."/>
            <person name="Ikeda M."/>
            <person name="Ikeno M."/>
            <person name="Ito K."/>
            <person name="Ito S."/>
            <person name="Ito T."/>
            <person name="Ito Y."/>
            <person name="Ito Y."/>
            <person name="Iwabuchi A."/>
            <person name="Kamiya K."/>
            <person name="Karasawa W."/>
            <person name="Kurita K."/>
            <person name="Katagiri S."/>
            <person name="Kikuta A."/>
            <person name="Kobayashi H."/>
            <person name="Kobayashi N."/>
            <person name="Machita K."/>
            <person name="Maehara T."/>
            <person name="Masukawa M."/>
            <person name="Mizubayashi T."/>
            <person name="Mukai Y."/>
            <person name="Nagasaki H."/>
            <person name="Nagata Y."/>
            <person name="Naito S."/>
            <person name="Nakashima M."/>
            <person name="Nakama Y."/>
            <person name="Nakamichi Y."/>
            <person name="Nakamura M."/>
            <person name="Meguro A."/>
            <person name="Negishi M."/>
            <person name="Ohta I."/>
            <person name="Ohta T."/>
            <person name="Okamoto M."/>
            <person name="Ono N."/>
            <person name="Saji S."/>
            <person name="Sakaguchi M."/>
            <person name="Sakai K."/>
            <person name="Shibata M."/>
            <person name="Shimokawa T."/>
            <person name="Song J."/>
            <person name="Takazaki Y."/>
            <person name="Terasawa K."/>
            <person name="Tsugane M."/>
            <person name="Tsuji K."/>
            <person name="Ueda S."/>
            <person name="Waki K."/>
            <person name="Yamagata H."/>
            <person name="Yamamoto M."/>
            <person name="Yamamoto S."/>
            <person name="Yamane H."/>
            <person name="Yoshiki S."/>
            <person name="Yoshihara R."/>
            <person name="Yukawa K."/>
            <person name="Zhong H."/>
            <person name="Yano M."/>
            <person name="Yuan Q."/>
            <person name="Ouyang S."/>
            <person name="Liu J."/>
            <person name="Jones K.M."/>
            <person name="Gansberger K."/>
            <person name="Moffat K."/>
            <person name="Hill J."/>
            <person name="Bera J."/>
            <person name="Fadrosh D."/>
            <person name="Jin S."/>
            <person name="Johri S."/>
            <person name="Kim M."/>
            <person name="Overton L."/>
            <person name="Reardon M."/>
            <person name="Tsitrin T."/>
            <person name="Vuong H."/>
            <person name="Weaver B."/>
            <person name="Ciecko A."/>
            <person name="Tallon L."/>
            <person name="Jackson J."/>
            <person name="Pai G."/>
            <person name="Aken S.V."/>
            <person name="Utterback T."/>
            <person name="Reidmuller S."/>
            <person name="Feldblyum T."/>
            <person name="Hsiao J."/>
            <person name="Zismann V."/>
            <person name="Iobst S."/>
            <person name="de Vazeille A.R."/>
            <person name="Buell C.R."/>
            <person name="Ying K."/>
            <person name="Li Y."/>
            <person name="Lu T."/>
            <person name="Huang Y."/>
            <person name="Zhao Q."/>
            <person name="Feng Q."/>
            <person name="Zhang L."/>
            <person name="Zhu J."/>
            <person name="Weng Q."/>
            <person name="Mu J."/>
            <person name="Lu Y."/>
            <person name="Fan D."/>
            <person name="Liu Y."/>
            <person name="Guan J."/>
            <person name="Zhang Y."/>
            <person name="Yu S."/>
            <person name="Liu X."/>
            <person name="Zhang Y."/>
            <person name="Hong G."/>
            <person name="Han B."/>
            <person name="Choisne N."/>
            <person name="Demange N."/>
            <person name="Orjeda G."/>
            <person name="Samain S."/>
            <person name="Cattolico L."/>
            <person name="Pelletier E."/>
            <person name="Couloux A."/>
            <person name="Segurens B."/>
            <person name="Wincker P."/>
            <person name="D'Hont A."/>
            <person name="Scarpelli C."/>
            <person name="Weissenbach J."/>
            <person name="Salanoubat M."/>
            <person name="Quetier F."/>
            <person name="Yu Y."/>
            <person name="Kim H.R."/>
            <person name="Rambo T."/>
            <person name="Currie J."/>
            <person name="Collura K."/>
            <person name="Luo M."/>
            <person name="Yang T."/>
            <person name="Ammiraju J.S.S."/>
            <person name="Engler F."/>
            <person name="Soderlund C."/>
            <person name="Wing R.A."/>
            <person name="Palmer L.E."/>
            <person name="de la Bastide M."/>
            <person name="Spiegel L."/>
            <person name="Nascimento L."/>
            <person name="Zutavern T."/>
            <person name="O'Shaughnessy A."/>
            <person name="Dike S."/>
            <person name="Dedhia N."/>
            <person name="Preston R."/>
            <person name="Balija V."/>
            <person name="McCombie W.R."/>
            <person name="Chow T."/>
            <person name="Chen H."/>
            <person name="Chung M."/>
            <person name="Chen C."/>
            <person name="Shaw J."/>
            <person name="Wu H."/>
            <person name="Hsiao K."/>
            <person name="Chao Y."/>
            <person name="Chu M."/>
            <person name="Cheng C."/>
            <person name="Hour A."/>
            <person name="Lee P."/>
            <person name="Lin S."/>
            <person name="Lin Y."/>
            <person name="Liou J."/>
            <person name="Liu S."/>
            <person name="Hsing Y."/>
            <person name="Raghuvanshi S."/>
            <person name="Mohanty A."/>
            <person name="Bharti A.K."/>
            <person name="Gaur A."/>
            <person name="Gupta V."/>
            <person name="Kumar D."/>
            <person name="Ravi V."/>
            <person name="Vij S."/>
            <person name="Kapur A."/>
            <person name="Khurana P."/>
            <person name="Khurana P."/>
            <person name="Khurana J.P."/>
            <person name="Tyagi A.K."/>
            <person name="Gaikwad K."/>
            <person name="Singh A."/>
            <person name="Dalal V."/>
            <person name="Srivastava S."/>
            <person name="Dixit A."/>
            <person name="Pal A.K."/>
            <person name="Ghazi I.A."/>
            <person name="Yadav M."/>
            <person name="Pandit A."/>
            <person name="Bhargava A."/>
            <person name="Sureshbabu K."/>
            <person name="Batra K."/>
            <person name="Sharma T.R."/>
            <person name="Mohapatra T."/>
            <person name="Singh N.K."/>
            <person name="Messing J."/>
            <person name="Nelson A.B."/>
            <person name="Fuks G."/>
            <person name="Kavchok S."/>
            <person name="Keizer G."/>
            <person name="Linton E."/>
            <person name="Llaca V."/>
            <person name="Song R."/>
            <person name="Tanyolac B."/>
            <person name="Young S."/>
            <person name="Ho-Il K."/>
            <person name="Hahn J.H."/>
            <person name="Sangsakoo G."/>
            <person name="Vanavichit A."/>
            <person name="de Mattos Luiz.A.T."/>
            <person name="Zimmer P.D."/>
            <person name="Malone G."/>
            <person name="Dellagostin O."/>
            <person name="de Oliveira A.C."/>
            <person name="Bevan M."/>
            <person name="Bancroft I."/>
            <person name="Minx P."/>
            <person name="Cordum H."/>
            <person name="Wilson R."/>
            <person name="Cheng Z."/>
            <person name="Jin W."/>
            <person name="Jiang J."/>
            <person name="Leong S.A."/>
            <person name="Iwama H."/>
            <person name="Gojobori T."/>
            <person name="Itoh T."/>
            <person name="Niimura Y."/>
            <person name="Fujii Y."/>
            <person name="Habara T."/>
            <person name="Sakai H."/>
            <person name="Sato Y."/>
            <person name="Wilson G."/>
            <person name="Kumar K."/>
            <person name="McCouch S."/>
            <person name="Juretic N."/>
            <person name="Hoen D."/>
            <person name="Wright S."/>
            <person name="Bruskiewich R."/>
            <person name="Bureau T."/>
            <person name="Miyao A."/>
            <person name="Hirochika H."/>
            <person name="Nishikawa T."/>
            <person name="Kadowaki K."/>
            <person name="Sugiura M."/>
            <person name="Burr B."/>
            <person name="Sasaki T."/>
        </authorList>
    </citation>
    <scope>NUCLEOTIDE SEQUENCE [LARGE SCALE GENOMIC DNA]</scope>
    <source>
        <strain evidence="2">cv. Nipponbare</strain>
    </source>
</reference>
<keyword evidence="2" id="KW-1185">Reference proteome</keyword>
<reference evidence="1 2" key="3">
    <citation type="journal article" date="2013" name="Rice">
        <title>Improvement of the Oryza sativa Nipponbare reference genome using next generation sequence and optical map data.</title>
        <authorList>
            <person name="Kawahara Y."/>
            <person name="de la Bastide M."/>
            <person name="Hamilton J.P."/>
            <person name="Kanamori H."/>
            <person name="McCombie W.R."/>
            <person name="Ouyang S."/>
            <person name="Schwartz D.C."/>
            <person name="Tanaka T."/>
            <person name="Wu J."/>
            <person name="Zhou S."/>
            <person name="Childs K.L."/>
            <person name="Davidson R.M."/>
            <person name="Lin H."/>
            <person name="Quesada-Ocampo L."/>
            <person name="Vaillancourt B."/>
            <person name="Sakai H."/>
            <person name="Lee S.S."/>
            <person name="Kim J."/>
            <person name="Numa H."/>
            <person name="Itoh T."/>
            <person name="Buell C.R."/>
            <person name="Matsumoto T."/>
        </authorList>
    </citation>
    <scope>NUCLEOTIDE SEQUENCE [LARGE SCALE GENOMIC DNA]</scope>
    <source>
        <strain evidence="2">cv. Nipponbare</strain>
    </source>
</reference>
<proteinExistence type="predicted"/>
<gene>
    <name evidence="1" type="ordered locus">Os03g0797551</name>
    <name evidence="1" type="ORF">OSNPB_030797551</name>
</gene>
<sequence length="125" mass="12685">MNAAFPFSLSLDMVRDTDDDIPRSAPAGAGARSSVSDAATAAAGSFRAATRAAPPCNAPVRRVVAGDDGDDAFTVKAMHVAVCGGYVRAVERNRGVACARAVCTTYVRGTPTGSIDRVAVGAVVN</sequence>
<dbReference type="AlphaFoldDB" id="A0A0P0W4S4"/>
<reference evidence="1 2" key="2">
    <citation type="journal article" date="2013" name="Plant Cell Physiol.">
        <title>Rice Annotation Project Database (RAP-DB): an integrative and interactive database for rice genomics.</title>
        <authorList>
            <person name="Sakai H."/>
            <person name="Lee S.S."/>
            <person name="Tanaka T."/>
            <person name="Numa H."/>
            <person name="Kim J."/>
            <person name="Kawahara Y."/>
            <person name="Wakimoto H."/>
            <person name="Yang C.C."/>
            <person name="Iwamoto M."/>
            <person name="Abe T."/>
            <person name="Yamada Y."/>
            <person name="Muto A."/>
            <person name="Inokuchi H."/>
            <person name="Ikemura T."/>
            <person name="Matsumoto T."/>
            <person name="Sasaki T."/>
            <person name="Itoh T."/>
        </authorList>
    </citation>
    <scope>NUCLEOTIDE SEQUENCE [LARGE SCALE GENOMIC DNA]</scope>
    <source>
        <strain evidence="2">cv. Nipponbare</strain>
    </source>
</reference>
<evidence type="ECO:0000313" key="2">
    <source>
        <dbReference type="Proteomes" id="UP000059680"/>
    </source>
</evidence>
<dbReference type="InParanoid" id="A0A0P0W4S4"/>
<name>A0A0P0W4S4_ORYSJ</name>
<accession>A0A0P0W4S4</accession>